<dbReference type="Proteomes" id="UP001500466">
    <property type="component" value="Unassembled WGS sequence"/>
</dbReference>
<keyword evidence="3" id="KW-1185">Reference proteome</keyword>
<protein>
    <submittedName>
        <fullName evidence="2">Uncharacterized protein</fullName>
    </submittedName>
</protein>
<sequence>MRRVIAAVGVVAAVVAVGPHVAHAETPSGWEPAPATPPYDWAAGTRCDFPTHSQPLRDEVLQRVLDAYPDGKPKLVAYKGPLDIRVTNTANGKSTDVDAGGSALVGYRPDGSQMWYAYGPVMTGWRDDGGNMPRGLYRLDGIYTLDVAADGAKTLTLVHGTAEPLCPLIE</sequence>
<evidence type="ECO:0000313" key="3">
    <source>
        <dbReference type="Proteomes" id="UP001500466"/>
    </source>
</evidence>
<gene>
    <name evidence="2" type="ORF">GCM10023205_31660</name>
</gene>
<evidence type="ECO:0000313" key="2">
    <source>
        <dbReference type="EMBL" id="GAA4965089.1"/>
    </source>
</evidence>
<feature type="signal peptide" evidence="1">
    <location>
        <begin position="1"/>
        <end position="24"/>
    </location>
</feature>
<name>A0ABP9H9P5_9ACTN</name>
<dbReference type="RefSeq" id="WP_345676112.1">
    <property type="nucleotide sequence ID" value="NZ_BAABHS010000010.1"/>
</dbReference>
<proteinExistence type="predicted"/>
<reference evidence="3" key="1">
    <citation type="journal article" date="2019" name="Int. J. Syst. Evol. Microbiol.">
        <title>The Global Catalogue of Microorganisms (GCM) 10K type strain sequencing project: providing services to taxonomists for standard genome sequencing and annotation.</title>
        <authorList>
            <consortium name="The Broad Institute Genomics Platform"/>
            <consortium name="The Broad Institute Genome Sequencing Center for Infectious Disease"/>
            <person name="Wu L."/>
            <person name="Ma J."/>
        </authorList>
    </citation>
    <scope>NUCLEOTIDE SEQUENCE [LARGE SCALE GENOMIC DNA]</scope>
    <source>
        <strain evidence="3">JCM 17986</strain>
    </source>
</reference>
<evidence type="ECO:0000256" key="1">
    <source>
        <dbReference type="SAM" id="SignalP"/>
    </source>
</evidence>
<accession>A0ABP9H9P5</accession>
<comment type="caution">
    <text evidence="2">The sequence shown here is derived from an EMBL/GenBank/DDBJ whole genome shotgun (WGS) entry which is preliminary data.</text>
</comment>
<keyword evidence="1" id="KW-0732">Signal</keyword>
<dbReference type="EMBL" id="BAABHS010000010">
    <property type="protein sequence ID" value="GAA4965089.1"/>
    <property type="molecule type" value="Genomic_DNA"/>
</dbReference>
<feature type="chain" id="PRO_5046729933" evidence="1">
    <location>
        <begin position="25"/>
        <end position="170"/>
    </location>
</feature>
<organism evidence="2 3">
    <name type="scientific">Yinghuangia aomiensis</name>
    <dbReference type="NCBI Taxonomy" id="676205"/>
    <lineage>
        <taxon>Bacteria</taxon>
        <taxon>Bacillati</taxon>
        <taxon>Actinomycetota</taxon>
        <taxon>Actinomycetes</taxon>
        <taxon>Kitasatosporales</taxon>
        <taxon>Streptomycetaceae</taxon>
        <taxon>Yinghuangia</taxon>
    </lineage>
</organism>